<keyword evidence="3" id="KW-1185">Reference proteome</keyword>
<feature type="compositionally biased region" description="Low complexity" evidence="1">
    <location>
        <begin position="144"/>
        <end position="175"/>
    </location>
</feature>
<dbReference type="AlphaFoldDB" id="A0A8J7J0T0"/>
<comment type="caution">
    <text evidence="2">The sequence shown here is derived from an EMBL/GenBank/DDBJ whole genome shotgun (WGS) entry which is preliminary data.</text>
</comment>
<evidence type="ECO:0000256" key="1">
    <source>
        <dbReference type="SAM" id="MobiDB-lite"/>
    </source>
</evidence>
<protein>
    <recommendedName>
        <fullName evidence="4">Cohesin domain-containing protein</fullName>
    </recommendedName>
</protein>
<proteinExistence type="predicted"/>
<feature type="compositionally biased region" description="Low complexity" evidence="1">
    <location>
        <begin position="191"/>
        <end position="223"/>
    </location>
</feature>
<gene>
    <name evidence="2" type="ORF">JFN93_05015</name>
</gene>
<evidence type="ECO:0008006" key="4">
    <source>
        <dbReference type="Google" id="ProtNLM"/>
    </source>
</evidence>
<name>A0A8J7J0T0_9BACT</name>
<evidence type="ECO:0000313" key="2">
    <source>
        <dbReference type="EMBL" id="MBJ6724063.1"/>
    </source>
</evidence>
<accession>A0A8J7J0T0</accession>
<dbReference type="EMBL" id="JAEMHM010000003">
    <property type="protein sequence ID" value="MBJ6724063.1"/>
    <property type="molecule type" value="Genomic_DNA"/>
</dbReference>
<evidence type="ECO:0000313" key="3">
    <source>
        <dbReference type="Proteomes" id="UP000636888"/>
    </source>
</evidence>
<dbReference type="Proteomes" id="UP000636888">
    <property type="component" value="Unassembled WGS sequence"/>
</dbReference>
<feature type="region of interest" description="Disordered" evidence="1">
    <location>
        <begin position="118"/>
        <end position="226"/>
    </location>
</feature>
<dbReference type="RefSeq" id="WP_199382898.1">
    <property type="nucleotide sequence ID" value="NZ_JAEMHM010000003.1"/>
</dbReference>
<organism evidence="2 3">
    <name type="scientific">Geomesophilobacter sediminis</name>
    <dbReference type="NCBI Taxonomy" id="2798584"/>
    <lineage>
        <taxon>Bacteria</taxon>
        <taxon>Pseudomonadati</taxon>
        <taxon>Thermodesulfobacteriota</taxon>
        <taxon>Desulfuromonadia</taxon>
        <taxon>Geobacterales</taxon>
        <taxon>Geobacteraceae</taxon>
        <taxon>Geomesophilobacter</taxon>
    </lineage>
</organism>
<feature type="compositionally biased region" description="Low complexity" evidence="1">
    <location>
        <begin position="118"/>
        <end position="137"/>
    </location>
</feature>
<sequence length="419" mass="43122">MLTLSAGTSFAANLWFNKVSGNTYVLQGSGMDGAAGVQLTVSYSKSLGAATVNFTGGVLSGGMTQANTNVIGQISLIGLVTSGTLPGSGALVTIKFAGSEPTSSLNITFKKMIDPNGQDIATTTGGGTTTPSTTTTGDTGGSGDQSPTGTGTTSTVSGGTATTTTGTAVIGGTVTMPGSTTDDSSSRAKEQVAPQPAQPEPQVAAAPSSASREAASSAPESRSMAVEQAGDAAPVVVPSVLERFRTFDGERTPKNLIALFDRKGVANFVQDPPVAIADGKGTVKLTVSKVRGERAPNFAFRAVHYVSLTKVGDGEWQIEVRPDKGATQASVSMLVNGVPQELPLAVAPKARVDLTKPGNVTEADFVQFLKERGTSAAPKYDLNQDGKRDYLDDYIFTANYLVEREKAKEKAPAKSKAEK</sequence>
<reference evidence="2" key="1">
    <citation type="submission" date="2020-12" db="EMBL/GenBank/DDBJ databases">
        <title>Geomonas sp. Red875, isolated from river sediment.</title>
        <authorList>
            <person name="Xu Z."/>
            <person name="Zhang Z."/>
            <person name="Masuda Y."/>
            <person name="Itoh H."/>
            <person name="Senoo K."/>
        </authorList>
    </citation>
    <scope>NUCLEOTIDE SEQUENCE</scope>
    <source>
        <strain evidence="2">Red875</strain>
    </source>
</reference>